<evidence type="ECO:0000313" key="5">
    <source>
        <dbReference type="EMBL" id="KAF0717128.1"/>
    </source>
</evidence>
<protein>
    <submittedName>
        <fullName evidence="6">Aste57867_2473 protein</fullName>
    </submittedName>
</protein>
<gene>
    <name evidence="6" type="primary">Aste57867_2473</name>
    <name evidence="5" type="ORF">As57867_002467</name>
    <name evidence="6" type="ORF">ASTE57867_2473</name>
</gene>
<dbReference type="GO" id="GO:0004721">
    <property type="term" value="F:phosphoprotein phosphatase activity"/>
    <property type="evidence" value="ECO:0007669"/>
    <property type="project" value="UniProtKB-KW"/>
</dbReference>
<reference evidence="5" key="2">
    <citation type="submission" date="2019-06" db="EMBL/GenBank/DDBJ databases">
        <title>Genomics analysis of Aphanomyces spp. identifies a new class of oomycete effector associated with host adaptation.</title>
        <authorList>
            <person name="Gaulin E."/>
        </authorList>
    </citation>
    <scope>NUCLEOTIDE SEQUENCE</scope>
    <source>
        <strain evidence="5">CBS 578.67</strain>
    </source>
</reference>
<feature type="domain" description="Tyrosine specific protein phosphatases" evidence="4">
    <location>
        <begin position="168"/>
        <end position="236"/>
    </location>
</feature>
<evidence type="ECO:0000256" key="3">
    <source>
        <dbReference type="ARBA" id="ARBA00022912"/>
    </source>
</evidence>
<keyword evidence="3" id="KW-0904">Protein phosphatase</keyword>
<dbReference type="InterPro" id="IPR000387">
    <property type="entry name" value="Tyr_Pase_dom"/>
</dbReference>
<dbReference type="Gene3D" id="3.90.190.10">
    <property type="entry name" value="Protein tyrosine phosphatase superfamily"/>
    <property type="match status" value="1"/>
</dbReference>
<dbReference type="PROSITE" id="PS50056">
    <property type="entry name" value="TYR_PHOSPHATASE_2"/>
    <property type="match status" value="1"/>
</dbReference>
<evidence type="ECO:0000256" key="1">
    <source>
        <dbReference type="ARBA" id="ARBA00008601"/>
    </source>
</evidence>
<dbReference type="EMBL" id="CAADRA010000300">
    <property type="protein sequence ID" value="VFT79672.1"/>
    <property type="molecule type" value="Genomic_DNA"/>
</dbReference>
<dbReference type="InterPro" id="IPR000340">
    <property type="entry name" value="Dual-sp_phosphatase_cat-dom"/>
</dbReference>
<evidence type="ECO:0000256" key="2">
    <source>
        <dbReference type="ARBA" id="ARBA00022801"/>
    </source>
</evidence>
<dbReference type="InterPro" id="IPR052103">
    <property type="entry name" value="Dual_spec_Phospatases"/>
</dbReference>
<dbReference type="Pfam" id="PF00782">
    <property type="entry name" value="DSPc"/>
    <property type="match status" value="1"/>
</dbReference>
<organism evidence="6 7">
    <name type="scientific">Aphanomyces stellatus</name>
    <dbReference type="NCBI Taxonomy" id="120398"/>
    <lineage>
        <taxon>Eukaryota</taxon>
        <taxon>Sar</taxon>
        <taxon>Stramenopiles</taxon>
        <taxon>Oomycota</taxon>
        <taxon>Saprolegniomycetes</taxon>
        <taxon>Saprolegniales</taxon>
        <taxon>Verrucalvaceae</taxon>
        <taxon>Aphanomyces</taxon>
    </lineage>
</organism>
<dbReference type="AlphaFoldDB" id="A0A485KDB5"/>
<keyword evidence="7" id="KW-1185">Reference proteome</keyword>
<name>A0A485KDB5_9STRA</name>
<dbReference type="PANTHER" id="PTHR45961:SF7">
    <property type="entry name" value="DUAL SPECIFICITY PHOSPHATASE 28"/>
    <property type="match status" value="1"/>
</dbReference>
<sequence length="257" mass="29364">MAPFTTVRVRNLRYFVALHAAYMARRAKYVGLKPHEGSFDLRCLPLELQLENFYLLVVHDAGQEVIAFAQQTLQDLLEEMHLPLLSRVRGFLTRERFEVAVLTDKQQVVPGLWIASTQAVMDQFARDKDDPPKFRRCFVCCKKAQEETAPVRESDDSIDLDVDDEHKIDLYALVHRLQEKKAECGTLVVYCNTGISLSGTICVAYVMLTHYLPLEEALAVVRAARKLVEPSRTLYSALRRMDASRNFNPDKINLFAT</sequence>
<dbReference type="PANTHER" id="PTHR45961">
    <property type="entry name" value="IP21249P"/>
    <property type="match status" value="1"/>
</dbReference>
<accession>A0A485KDB5</accession>
<evidence type="ECO:0000313" key="6">
    <source>
        <dbReference type="EMBL" id="VFT79672.1"/>
    </source>
</evidence>
<comment type="similarity">
    <text evidence="1">Belongs to the protein-tyrosine phosphatase family. Non-receptor class dual specificity subfamily.</text>
</comment>
<evidence type="ECO:0000259" key="4">
    <source>
        <dbReference type="PROSITE" id="PS50056"/>
    </source>
</evidence>
<reference evidence="6 7" key="1">
    <citation type="submission" date="2019-03" db="EMBL/GenBank/DDBJ databases">
        <authorList>
            <person name="Gaulin E."/>
            <person name="Dumas B."/>
        </authorList>
    </citation>
    <scope>NUCLEOTIDE SEQUENCE [LARGE SCALE GENOMIC DNA]</scope>
    <source>
        <strain evidence="6">CBS 568.67</strain>
    </source>
</reference>
<dbReference type="InterPro" id="IPR029021">
    <property type="entry name" value="Prot-tyrosine_phosphatase-like"/>
</dbReference>
<dbReference type="OrthoDB" id="64856at2759"/>
<dbReference type="EMBL" id="VJMH01000300">
    <property type="protein sequence ID" value="KAF0717128.1"/>
    <property type="molecule type" value="Genomic_DNA"/>
</dbReference>
<proteinExistence type="inferred from homology"/>
<dbReference type="Proteomes" id="UP000332933">
    <property type="component" value="Unassembled WGS sequence"/>
</dbReference>
<evidence type="ECO:0000313" key="7">
    <source>
        <dbReference type="Proteomes" id="UP000332933"/>
    </source>
</evidence>
<dbReference type="SUPFAM" id="SSF52799">
    <property type="entry name" value="(Phosphotyrosine protein) phosphatases II"/>
    <property type="match status" value="1"/>
</dbReference>
<dbReference type="GO" id="GO:0005737">
    <property type="term" value="C:cytoplasm"/>
    <property type="evidence" value="ECO:0007669"/>
    <property type="project" value="TreeGrafter"/>
</dbReference>
<keyword evidence="2" id="KW-0378">Hydrolase</keyword>